<comment type="similarity">
    <text evidence="1">Belongs to the PITHD1 family.</text>
</comment>
<keyword evidence="4" id="KW-1185">Reference proteome</keyword>
<protein>
    <submittedName>
        <fullName evidence="3">Galactose-binding domain-like protein</fullName>
    </submittedName>
</protein>
<dbReference type="PANTHER" id="PTHR12175">
    <property type="entry name" value="AD039 HT014 THIOREDOXIN FAMILY TRP26"/>
    <property type="match status" value="1"/>
</dbReference>
<evidence type="ECO:0000259" key="2">
    <source>
        <dbReference type="PROSITE" id="PS51532"/>
    </source>
</evidence>
<dbReference type="GO" id="GO:0005634">
    <property type="term" value="C:nucleus"/>
    <property type="evidence" value="ECO:0007669"/>
    <property type="project" value="TreeGrafter"/>
</dbReference>
<dbReference type="GO" id="GO:0005737">
    <property type="term" value="C:cytoplasm"/>
    <property type="evidence" value="ECO:0007669"/>
    <property type="project" value="UniProtKB-ARBA"/>
</dbReference>
<dbReference type="PROSITE" id="PS51532">
    <property type="entry name" value="PITH"/>
    <property type="match status" value="1"/>
</dbReference>
<feature type="domain" description="PITH" evidence="2">
    <location>
        <begin position="12"/>
        <end position="202"/>
    </location>
</feature>
<evidence type="ECO:0000313" key="3">
    <source>
        <dbReference type="EMBL" id="KAJ7211239.1"/>
    </source>
</evidence>
<dbReference type="InterPro" id="IPR037047">
    <property type="entry name" value="PITH_dom_sf"/>
</dbReference>
<dbReference type="PANTHER" id="PTHR12175:SF1">
    <property type="entry name" value="PITH DOMAIN-CONTAINING PROTEIN 1"/>
    <property type="match status" value="1"/>
</dbReference>
<name>A0AAD6VJ71_9AGAR</name>
<dbReference type="InterPro" id="IPR045099">
    <property type="entry name" value="PITH1-like"/>
</dbReference>
<organism evidence="3 4">
    <name type="scientific">Mycena pura</name>
    <dbReference type="NCBI Taxonomy" id="153505"/>
    <lineage>
        <taxon>Eukaryota</taxon>
        <taxon>Fungi</taxon>
        <taxon>Dikarya</taxon>
        <taxon>Basidiomycota</taxon>
        <taxon>Agaricomycotina</taxon>
        <taxon>Agaricomycetes</taxon>
        <taxon>Agaricomycetidae</taxon>
        <taxon>Agaricales</taxon>
        <taxon>Marasmiineae</taxon>
        <taxon>Mycenaceae</taxon>
        <taxon>Mycena</taxon>
    </lineage>
</organism>
<evidence type="ECO:0000256" key="1">
    <source>
        <dbReference type="ARBA" id="ARBA00025788"/>
    </source>
</evidence>
<dbReference type="Proteomes" id="UP001219525">
    <property type="component" value="Unassembled WGS sequence"/>
</dbReference>
<reference evidence="3" key="1">
    <citation type="submission" date="2023-03" db="EMBL/GenBank/DDBJ databases">
        <title>Massive genome expansion in bonnet fungi (Mycena s.s.) driven by repeated elements and novel gene families across ecological guilds.</title>
        <authorList>
            <consortium name="Lawrence Berkeley National Laboratory"/>
            <person name="Harder C.B."/>
            <person name="Miyauchi S."/>
            <person name="Viragh M."/>
            <person name="Kuo A."/>
            <person name="Thoen E."/>
            <person name="Andreopoulos B."/>
            <person name="Lu D."/>
            <person name="Skrede I."/>
            <person name="Drula E."/>
            <person name="Henrissat B."/>
            <person name="Morin E."/>
            <person name="Kohler A."/>
            <person name="Barry K."/>
            <person name="LaButti K."/>
            <person name="Morin E."/>
            <person name="Salamov A."/>
            <person name="Lipzen A."/>
            <person name="Mereny Z."/>
            <person name="Hegedus B."/>
            <person name="Baldrian P."/>
            <person name="Stursova M."/>
            <person name="Weitz H."/>
            <person name="Taylor A."/>
            <person name="Grigoriev I.V."/>
            <person name="Nagy L.G."/>
            <person name="Martin F."/>
            <person name="Kauserud H."/>
        </authorList>
    </citation>
    <scope>NUCLEOTIDE SEQUENCE</scope>
    <source>
        <strain evidence="3">9144</strain>
    </source>
</reference>
<dbReference type="AlphaFoldDB" id="A0AAD6VJ71"/>
<dbReference type="SUPFAM" id="SSF49785">
    <property type="entry name" value="Galactose-binding domain-like"/>
    <property type="match status" value="1"/>
</dbReference>
<sequence length="225" mass="24536">MEDNSESTNSLASNLIGTDSANLYGFVDKDNVHGLNLAVPEDAKTVIKPWNERESTLKYVESGVDDQVNPKYPQLYTSRAELKRSAILESVFITKLLQLSADTGRGELTPRHLRIYANHSTIVDFADAETTAPQLDISLLEGETGVIEYPLRVAAFANVTSLSLFFSESVGADLSRIYYLGFKGDPKSVQHEVSSKLEVPAANAADAPLVDRVTEKTGGQQTTAR</sequence>
<dbReference type="InterPro" id="IPR010400">
    <property type="entry name" value="PITH_dom"/>
</dbReference>
<evidence type="ECO:0000313" key="4">
    <source>
        <dbReference type="Proteomes" id="UP001219525"/>
    </source>
</evidence>
<comment type="caution">
    <text evidence="3">The sequence shown here is derived from an EMBL/GenBank/DDBJ whole genome shotgun (WGS) entry which is preliminary data.</text>
</comment>
<proteinExistence type="inferred from homology"/>
<dbReference type="Pfam" id="PF06201">
    <property type="entry name" value="PITH"/>
    <property type="match status" value="1"/>
</dbReference>
<accession>A0AAD6VJ71</accession>
<feature type="non-terminal residue" evidence="3">
    <location>
        <position position="225"/>
    </location>
</feature>
<gene>
    <name evidence="3" type="ORF">GGX14DRAFT_449589</name>
</gene>
<dbReference type="EMBL" id="JARJCW010000026">
    <property type="protein sequence ID" value="KAJ7211239.1"/>
    <property type="molecule type" value="Genomic_DNA"/>
</dbReference>
<dbReference type="InterPro" id="IPR008979">
    <property type="entry name" value="Galactose-bd-like_sf"/>
</dbReference>
<dbReference type="Gene3D" id="2.60.120.470">
    <property type="entry name" value="PITH domain"/>
    <property type="match status" value="1"/>
</dbReference>